<accession>A0A7U2FF21</accession>
<dbReference type="Proteomes" id="UP000663193">
    <property type="component" value="Chromosome 16"/>
</dbReference>
<dbReference type="AlphaFoldDB" id="A0A7U2FF21"/>
<protein>
    <submittedName>
        <fullName evidence="1">Uncharacterized protein</fullName>
    </submittedName>
</protein>
<organism evidence="1 2">
    <name type="scientific">Phaeosphaeria nodorum (strain SN15 / ATCC MYA-4574 / FGSC 10173)</name>
    <name type="common">Glume blotch fungus</name>
    <name type="synonym">Parastagonospora nodorum</name>
    <dbReference type="NCBI Taxonomy" id="321614"/>
    <lineage>
        <taxon>Eukaryota</taxon>
        <taxon>Fungi</taxon>
        <taxon>Dikarya</taxon>
        <taxon>Ascomycota</taxon>
        <taxon>Pezizomycotina</taxon>
        <taxon>Dothideomycetes</taxon>
        <taxon>Pleosporomycetidae</taxon>
        <taxon>Pleosporales</taxon>
        <taxon>Pleosporineae</taxon>
        <taxon>Phaeosphaeriaceae</taxon>
        <taxon>Parastagonospora</taxon>
    </lineage>
</organism>
<dbReference type="OrthoDB" id="3757267at2759"/>
<gene>
    <name evidence="1" type="ORF">JI435_442680</name>
</gene>
<proteinExistence type="predicted"/>
<sequence length="202" mass="23266">MPSLYFIVRFEAANESKSSCRTRDITITGLPAALEADTTRTVKTYTVIDEEVAGGPWTYRVAFDIINMNGKDVHVSYGSVSRDDALHHLKEITDSVKEHDAERVKNDNMRNKDPEDDIYDAPDSNDKAEIQWEDDTCIKIRLRRDSFLWYKLYIVDVEDRANWRAKEPDVQEGGDKKRRKMDIEVAVGEDMHFFDDVEGKGV</sequence>
<keyword evidence="2" id="KW-1185">Reference proteome</keyword>
<name>A0A7U2FF21_PHANO</name>
<reference evidence="2" key="1">
    <citation type="journal article" date="2021" name="BMC Genomics">
        <title>Chromosome-level genome assembly and manually-curated proteome of model necrotroph Parastagonospora nodorum Sn15 reveals a genome-wide trove of candidate effector homologs, and redundancy of virulence-related functions within an accessory chromosome.</title>
        <authorList>
            <person name="Bertazzoni S."/>
            <person name="Jones D.A.B."/>
            <person name="Phan H.T."/>
            <person name="Tan K.-C."/>
            <person name="Hane J.K."/>
        </authorList>
    </citation>
    <scope>NUCLEOTIDE SEQUENCE [LARGE SCALE GENOMIC DNA]</scope>
    <source>
        <strain evidence="2">SN15 / ATCC MYA-4574 / FGSC 10173)</strain>
    </source>
</reference>
<dbReference type="EMBL" id="CP069038">
    <property type="protein sequence ID" value="QRD03958.1"/>
    <property type="molecule type" value="Genomic_DNA"/>
</dbReference>
<evidence type="ECO:0000313" key="2">
    <source>
        <dbReference type="Proteomes" id="UP000663193"/>
    </source>
</evidence>
<dbReference type="RefSeq" id="XP_001804018.1">
    <property type="nucleotide sequence ID" value="XM_001803966.1"/>
</dbReference>
<dbReference type="KEGG" id="pno:SNOG_13815"/>
<evidence type="ECO:0000313" key="1">
    <source>
        <dbReference type="EMBL" id="QRD03958.1"/>
    </source>
</evidence>
<dbReference type="VEuPathDB" id="FungiDB:JI435_442680"/>